<dbReference type="Pfam" id="PF13416">
    <property type="entry name" value="SBP_bac_8"/>
    <property type="match status" value="1"/>
</dbReference>
<gene>
    <name evidence="2" type="ORF">PZ740_11045</name>
</gene>
<keyword evidence="1" id="KW-0732">Signal</keyword>
<keyword evidence="3" id="KW-1185">Reference proteome</keyword>
<sequence length="442" mass="48708">MASNRDSNGGKTGAAQGSGGLTRRRLLQTSAATAGAAVGSGLVTGFPTVWSQKLKDVTLLHVGSSYSAIIDIARQASQDLGFKIEMQSVNGDALVNRVVTQPSTVDIADLEYWAVRKVWPRGVLQGIETAKIGRWDKISPLFTQGKYPDGREVTLEGTAPYEVQYTEEKEGNRFAAGPTDHATLLPQIYNADTLGIRPDLIGRPIESWSELLNPDFAGKVALVDIPSIGIMDVAMALEAKGEMTYADKGNMTKEEIDKTIAALIDLKRQGHFRAFWNSFDQSVNLMASGEVMIQSMWSPAVTAVRTRGIDCQYVALKEGYRAWAAGLGLMRHLDGLKLEAAYEYMNWYLSGWQGAFIARQGYYTPVLETTKAAMAPDEWGYWYMGEKAEEPVKDPYGNVMEKAGAVRDGGSYEQRMGNIACWNTVMDENVYMVRKWNEFISA</sequence>
<proteinExistence type="predicted"/>
<evidence type="ECO:0000256" key="1">
    <source>
        <dbReference type="ARBA" id="ARBA00022729"/>
    </source>
</evidence>
<dbReference type="PANTHER" id="PTHR30222">
    <property type="entry name" value="SPERMIDINE/PUTRESCINE-BINDING PERIPLASMIC PROTEIN"/>
    <property type="match status" value="1"/>
</dbReference>
<dbReference type="Gene3D" id="3.40.190.10">
    <property type="entry name" value="Periplasmic binding protein-like II"/>
    <property type="match status" value="1"/>
</dbReference>
<comment type="caution">
    <text evidence="2">The sequence shown here is derived from an EMBL/GenBank/DDBJ whole genome shotgun (WGS) entry which is preliminary data.</text>
</comment>
<dbReference type="EMBL" id="JARGEQ010000098">
    <property type="protein sequence ID" value="MDF1586915.1"/>
    <property type="molecule type" value="Genomic_DNA"/>
</dbReference>
<dbReference type="InterPro" id="IPR006059">
    <property type="entry name" value="SBP"/>
</dbReference>
<protein>
    <submittedName>
        <fullName evidence="2">Extracellular solute-binding protein</fullName>
    </submittedName>
</protein>
<dbReference type="SUPFAM" id="SSF53850">
    <property type="entry name" value="Periplasmic binding protein-like II"/>
    <property type="match status" value="1"/>
</dbReference>
<evidence type="ECO:0000313" key="3">
    <source>
        <dbReference type="Proteomes" id="UP001301140"/>
    </source>
</evidence>
<name>A0AAP4D5T8_9PROT</name>
<reference evidence="2 3" key="1">
    <citation type="submission" date="2023-03" db="EMBL/GenBank/DDBJ databases">
        <title>YIM 152171 draft genome.</title>
        <authorList>
            <person name="Yang Z."/>
        </authorList>
    </citation>
    <scope>NUCLEOTIDE SEQUENCE [LARGE SCALE GENOMIC DNA]</scope>
    <source>
        <strain evidence="2 3">YIM 152171</strain>
    </source>
</reference>
<dbReference type="InterPro" id="IPR019546">
    <property type="entry name" value="TAT_signal_bac_arc"/>
</dbReference>
<dbReference type="InterPro" id="IPR006311">
    <property type="entry name" value="TAT_signal"/>
</dbReference>
<dbReference type="Proteomes" id="UP001301140">
    <property type="component" value="Unassembled WGS sequence"/>
</dbReference>
<evidence type="ECO:0000313" key="2">
    <source>
        <dbReference type="EMBL" id="MDF1586915.1"/>
    </source>
</evidence>
<organism evidence="2 3">
    <name type="scientific">Marinimicrococcus flavescens</name>
    <dbReference type="NCBI Taxonomy" id="3031815"/>
    <lineage>
        <taxon>Bacteria</taxon>
        <taxon>Pseudomonadati</taxon>
        <taxon>Pseudomonadota</taxon>
        <taxon>Alphaproteobacteria</taxon>
        <taxon>Geminicoccales</taxon>
        <taxon>Geminicoccaceae</taxon>
        <taxon>Marinimicrococcus</taxon>
    </lineage>
</organism>
<dbReference type="NCBIfam" id="TIGR01409">
    <property type="entry name" value="TAT_signal_seq"/>
    <property type="match status" value="1"/>
</dbReference>
<accession>A0AAP4D5T8</accession>
<dbReference type="PROSITE" id="PS51318">
    <property type="entry name" value="TAT"/>
    <property type="match status" value="1"/>
</dbReference>
<dbReference type="AlphaFoldDB" id="A0AAP4D5T8"/>
<dbReference type="RefSeq" id="WP_327789335.1">
    <property type="nucleotide sequence ID" value="NZ_JARGEQ010000098.1"/>
</dbReference>
<dbReference type="PANTHER" id="PTHR30222:SF17">
    <property type="entry name" value="SPERMIDINE_PUTRESCINE-BINDING PERIPLASMIC PROTEIN"/>
    <property type="match status" value="1"/>
</dbReference>